<reference evidence="2" key="1">
    <citation type="submission" date="2022-12" db="EMBL/GenBank/DDBJ databases">
        <title>Genome assemblies of Blomia tropicalis.</title>
        <authorList>
            <person name="Cui Y."/>
        </authorList>
    </citation>
    <scope>NUCLEOTIDE SEQUENCE</scope>
    <source>
        <tissue evidence="2">Adult mites</tissue>
    </source>
</reference>
<dbReference type="Proteomes" id="UP001142055">
    <property type="component" value="Chromosome 3"/>
</dbReference>
<accession>A0A9Q0LZX6</accession>
<name>A0A9Q0LZX6_BLOTA</name>
<protein>
    <recommendedName>
        <fullName evidence="4">Enolase-phosphatase E1</fullName>
    </recommendedName>
</protein>
<dbReference type="GO" id="GO:0043874">
    <property type="term" value="F:acireductone synthase activity"/>
    <property type="evidence" value="ECO:0007669"/>
    <property type="project" value="TreeGrafter"/>
</dbReference>
<dbReference type="PANTHER" id="PTHR20371">
    <property type="entry name" value="ENOLASE-PHOSPHATASE E1"/>
    <property type="match status" value="1"/>
</dbReference>
<evidence type="ECO:0008006" key="4">
    <source>
        <dbReference type="Google" id="ProtNLM"/>
    </source>
</evidence>
<dbReference type="PANTHER" id="PTHR20371:SF1">
    <property type="entry name" value="ENOLASE-PHOSPHATASE E1"/>
    <property type="match status" value="1"/>
</dbReference>
<sequence>MGPLKIKKPKVLLFDLSGTVTKASFIDGVLFPYIRTNISTYFTENWDTDLVKTDVDNMRKMSKLKPDTPKIGEGLSREKEIKAIGDFVKYCMEKNFDCRELSILRFNIWFDGYKRGRLETPVYSDVAVQLKKWQTELSIKLFVMSNGWSEATKRFLAKTNHGDLNILIENHFDPRLGDLTKKETFVKALQSINQKPDEALFLTKDGAEGNAAKQAGLNVILVLTHRRNITKLEPAHQKLPRVRSFNEIDFTGSKVEKSKKNQLNLLVVLELVRQQSVPMPNRSSQNRHRTLKNEYRIQKK</sequence>
<dbReference type="InterPro" id="IPR036412">
    <property type="entry name" value="HAD-like_sf"/>
</dbReference>
<feature type="region of interest" description="Disordered" evidence="1">
    <location>
        <begin position="277"/>
        <end position="300"/>
    </location>
</feature>
<dbReference type="InterPro" id="IPR023214">
    <property type="entry name" value="HAD_sf"/>
</dbReference>
<evidence type="ECO:0000313" key="3">
    <source>
        <dbReference type="Proteomes" id="UP001142055"/>
    </source>
</evidence>
<evidence type="ECO:0000313" key="2">
    <source>
        <dbReference type="EMBL" id="KAJ6216364.1"/>
    </source>
</evidence>
<dbReference type="AlphaFoldDB" id="A0A9Q0LZX6"/>
<organism evidence="2 3">
    <name type="scientific">Blomia tropicalis</name>
    <name type="common">Mite</name>
    <dbReference type="NCBI Taxonomy" id="40697"/>
    <lineage>
        <taxon>Eukaryota</taxon>
        <taxon>Metazoa</taxon>
        <taxon>Ecdysozoa</taxon>
        <taxon>Arthropoda</taxon>
        <taxon>Chelicerata</taxon>
        <taxon>Arachnida</taxon>
        <taxon>Acari</taxon>
        <taxon>Acariformes</taxon>
        <taxon>Sarcoptiformes</taxon>
        <taxon>Astigmata</taxon>
        <taxon>Glycyphagoidea</taxon>
        <taxon>Echimyopodidae</taxon>
        <taxon>Blomia</taxon>
    </lineage>
</organism>
<dbReference type="Gene3D" id="3.40.50.1000">
    <property type="entry name" value="HAD superfamily/HAD-like"/>
    <property type="match status" value="1"/>
</dbReference>
<dbReference type="SUPFAM" id="SSF56784">
    <property type="entry name" value="HAD-like"/>
    <property type="match status" value="1"/>
</dbReference>
<gene>
    <name evidence="2" type="ORF">RDWZM_007521</name>
</gene>
<dbReference type="EMBL" id="JAPWDV010000003">
    <property type="protein sequence ID" value="KAJ6216364.1"/>
    <property type="molecule type" value="Genomic_DNA"/>
</dbReference>
<keyword evidence="3" id="KW-1185">Reference proteome</keyword>
<dbReference type="OMA" id="LQGMVWE"/>
<comment type="caution">
    <text evidence="2">The sequence shown here is derived from an EMBL/GenBank/DDBJ whole genome shotgun (WGS) entry which is preliminary data.</text>
</comment>
<dbReference type="Gene3D" id="1.10.720.60">
    <property type="match status" value="1"/>
</dbReference>
<feature type="compositionally biased region" description="Basic and acidic residues" evidence="1">
    <location>
        <begin position="291"/>
        <end position="300"/>
    </location>
</feature>
<proteinExistence type="predicted"/>
<dbReference type="GO" id="GO:0019509">
    <property type="term" value="P:L-methionine salvage from methylthioadenosine"/>
    <property type="evidence" value="ECO:0007669"/>
    <property type="project" value="TreeGrafter"/>
</dbReference>
<evidence type="ECO:0000256" key="1">
    <source>
        <dbReference type="SAM" id="MobiDB-lite"/>
    </source>
</evidence>